<dbReference type="PIRSF" id="PIRSF003128">
    <property type="entry name" value="RecN"/>
    <property type="match status" value="1"/>
</dbReference>
<evidence type="ECO:0000256" key="3">
    <source>
        <dbReference type="ARBA" id="ARBA00021315"/>
    </source>
</evidence>
<evidence type="ECO:0000256" key="1">
    <source>
        <dbReference type="ARBA" id="ARBA00003618"/>
    </source>
</evidence>
<dbReference type="AlphaFoldDB" id="A0A160PPC8"/>
<accession>A0A160PPC8</accession>
<dbReference type="GO" id="GO:0005524">
    <property type="term" value="F:ATP binding"/>
    <property type="evidence" value="ECO:0007669"/>
    <property type="project" value="UniProtKB-KW"/>
</dbReference>
<proteinExistence type="inferred from homology"/>
<feature type="region of interest" description="Disordered" evidence="10">
    <location>
        <begin position="253"/>
        <end position="276"/>
    </location>
</feature>
<feature type="domain" description="RecF/RecN/SMC N-terminal" evidence="11">
    <location>
        <begin position="15"/>
        <end position="527"/>
    </location>
</feature>
<evidence type="ECO:0000256" key="9">
    <source>
        <dbReference type="PIRNR" id="PIRNR003128"/>
    </source>
</evidence>
<dbReference type="KEGG" id="csur:N24_1507"/>
<dbReference type="PANTHER" id="PTHR11059:SF0">
    <property type="entry name" value="DNA REPAIR PROTEIN RECN"/>
    <property type="match status" value="1"/>
</dbReference>
<gene>
    <name evidence="12" type="primary">recN</name>
    <name evidence="12" type="ORF">N24_1507</name>
</gene>
<evidence type="ECO:0000256" key="2">
    <source>
        <dbReference type="ARBA" id="ARBA00009441"/>
    </source>
</evidence>
<dbReference type="GO" id="GO:0006281">
    <property type="term" value="P:DNA repair"/>
    <property type="evidence" value="ECO:0007669"/>
    <property type="project" value="UniProtKB-KW"/>
</dbReference>
<protein>
    <recommendedName>
        <fullName evidence="3 9">DNA repair protein RecN</fullName>
    </recommendedName>
    <alternativeName>
        <fullName evidence="8 9">Recombination protein N</fullName>
    </alternativeName>
</protein>
<dbReference type="RefSeq" id="WP_096455769.1">
    <property type="nucleotide sequence ID" value="NZ_AP017369.1"/>
</dbReference>
<dbReference type="GO" id="GO:0043590">
    <property type="term" value="C:bacterial nucleoid"/>
    <property type="evidence" value="ECO:0007669"/>
    <property type="project" value="TreeGrafter"/>
</dbReference>
<organism evidence="12 13">
    <name type="scientific">Corynebacterium suranareeae</name>
    <dbReference type="NCBI Taxonomy" id="2506452"/>
    <lineage>
        <taxon>Bacteria</taxon>
        <taxon>Bacillati</taxon>
        <taxon>Actinomycetota</taxon>
        <taxon>Actinomycetes</taxon>
        <taxon>Mycobacteriales</taxon>
        <taxon>Corynebacteriaceae</taxon>
        <taxon>Corynebacterium</taxon>
    </lineage>
</organism>
<sequence length="593" mass="63113">MLVDIAIENLGVIPAASAEFSSGLTVLTGETGAGKTMVVTGLRLLSGGRADASRVRTGSAQAVVEGRFVTQGVPCDIVERATGIVSNAGGAADENGEFLAVRSVGANGRSKAHLGGRSVPAATLSEFSDELLTIHGQNDQLRLLSPERQLDALDRFDPALSALRHSYATKYHTWKTLDRDLQKRLSSRRELAQEVDRLQFAINEIEEVAPQPGEDKELVEQIRRLQDVDSLREQAATALAAIDGAGALSDAMGGAGGFDDEQESASDQLGQAESALAGSDDAKLKEIAAQLSEITSQLSEVSMELGGFLSELPADPQALDEMLTRQQQLKLLTRKYAADIDGVIEWQHKAQIRLDSIDISSEALDKLKADVNKAEVSMMRAAKKLSTSRTKAARKLAKTVTEELQGLAMQKARFDVAMTIVDPGPTGIDQVEFQLAANSLSQPRPLASSASGGELSRVMLALEVILAAGTTGTTLVFDEVDAGVGGRAAVEIGRRLARLANNNQVIVVTHLPQVAAYADTHLHVAKNVGEKSVTSGVESLTFERRVEELSRMLAGLDDTATGRAHATELLERAQKEKQDICAEAEEPLLAASA</sequence>
<keyword evidence="13" id="KW-1185">Reference proteome</keyword>
<evidence type="ECO:0000256" key="5">
    <source>
        <dbReference type="ARBA" id="ARBA00022763"/>
    </source>
</evidence>
<dbReference type="GO" id="GO:0006310">
    <property type="term" value="P:DNA recombination"/>
    <property type="evidence" value="ECO:0007669"/>
    <property type="project" value="InterPro"/>
</dbReference>
<keyword evidence="4" id="KW-0547">Nucleotide-binding</keyword>
<dbReference type="Gene3D" id="3.40.50.300">
    <property type="entry name" value="P-loop containing nucleotide triphosphate hydrolases"/>
    <property type="match status" value="2"/>
</dbReference>
<dbReference type="InterPro" id="IPR027417">
    <property type="entry name" value="P-loop_NTPase"/>
</dbReference>
<evidence type="ECO:0000313" key="13">
    <source>
        <dbReference type="Proteomes" id="UP000218244"/>
    </source>
</evidence>
<dbReference type="PANTHER" id="PTHR11059">
    <property type="entry name" value="DNA REPAIR PROTEIN RECN"/>
    <property type="match status" value="1"/>
</dbReference>
<dbReference type="FunFam" id="3.40.50.300:FF:000319">
    <property type="entry name" value="DNA repair protein RecN"/>
    <property type="match status" value="1"/>
</dbReference>
<dbReference type="NCBIfam" id="TIGR00634">
    <property type="entry name" value="recN"/>
    <property type="match status" value="1"/>
</dbReference>
<dbReference type="Proteomes" id="UP000218244">
    <property type="component" value="Chromosome"/>
</dbReference>
<dbReference type="GO" id="GO:0009432">
    <property type="term" value="P:SOS response"/>
    <property type="evidence" value="ECO:0007669"/>
    <property type="project" value="TreeGrafter"/>
</dbReference>
<evidence type="ECO:0000256" key="4">
    <source>
        <dbReference type="ARBA" id="ARBA00022741"/>
    </source>
</evidence>
<evidence type="ECO:0000313" key="12">
    <source>
        <dbReference type="EMBL" id="BAU95769.1"/>
    </source>
</evidence>
<dbReference type="InterPro" id="IPR004604">
    <property type="entry name" value="DNA_recomb/repair_RecN"/>
</dbReference>
<dbReference type="CDD" id="cd03241">
    <property type="entry name" value="ABC_RecN"/>
    <property type="match status" value="1"/>
</dbReference>
<comment type="function">
    <text evidence="1 9">May be involved in recombinational repair of damaged DNA.</text>
</comment>
<dbReference type="EMBL" id="AP017369">
    <property type="protein sequence ID" value="BAU95769.1"/>
    <property type="molecule type" value="Genomic_DNA"/>
</dbReference>
<evidence type="ECO:0000256" key="10">
    <source>
        <dbReference type="SAM" id="MobiDB-lite"/>
    </source>
</evidence>
<reference evidence="12 13" key="1">
    <citation type="submission" date="2016-02" db="EMBL/GenBank/DDBJ databases">
        <title>Corynebacterium glutamicum N24 whole genome sequencing project.</title>
        <authorList>
            <person name="Matsutani M."/>
            <person name="Nangtapong N."/>
            <person name="Yakushi T."/>
            <person name="Matsushita K."/>
        </authorList>
    </citation>
    <scope>NUCLEOTIDE SEQUENCE [LARGE SCALE GENOMIC DNA]</scope>
    <source>
        <strain evidence="12 13">N24</strain>
    </source>
</reference>
<name>A0A160PPC8_9CORY</name>
<evidence type="ECO:0000256" key="7">
    <source>
        <dbReference type="ARBA" id="ARBA00023204"/>
    </source>
</evidence>
<comment type="similarity">
    <text evidence="2 9">Belongs to the RecN family.</text>
</comment>
<dbReference type="InterPro" id="IPR003395">
    <property type="entry name" value="RecF/RecN/SMC_N"/>
</dbReference>
<evidence type="ECO:0000256" key="8">
    <source>
        <dbReference type="ARBA" id="ARBA00033408"/>
    </source>
</evidence>
<evidence type="ECO:0000256" key="6">
    <source>
        <dbReference type="ARBA" id="ARBA00022840"/>
    </source>
</evidence>
<dbReference type="SUPFAM" id="SSF52540">
    <property type="entry name" value="P-loop containing nucleoside triphosphate hydrolases"/>
    <property type="match status" value="2"/>
</dbReference>
<dbReference type="FunFam" id="3.40.50.300:FF:000356">
    <property type="entry name" value="DNA repair protein RecN"/>
    <property type="match status" value="1"/>
</dbReference>
<keyword evidence="6" id="KW-0067">ATP-binding</keyword>
<evidence type="ECO:0000259" key="11">
    <source>
        <dbReference type="Pfam" id="PF02463"/>
    </source>
</evidence>
<keyword evidence="5 9" id="KW-0227">DNA damage</keyword>
<dbReference type="Pfam" id="PF02463">
    <property type="entry name" value="SMC_N"/>
    <property type="match status" value="1"/>
</dbReference>
<keyword evidence="7 9" id="KW-0234">DNA repair</keyword>